<evidence type="ECO:0000313" key="5">
    <source>
        <dbReference type="Proteomes" id="UP000810252"/>
    </source>
</evidence>
<gene>
    <name evidence="4" type="ORF">IAC29_06530</name>
</gene>
<dbReference type="InterPro" id="IPR029052">
    <property type="entry name" value="Metallo-depent_PP-like"/>
</dbReference>
<keyword evidence="2" id="KW-0732">Signal</keyword>
<feature type="chain" id="PRO_5039151106" evidence="2">
    <location>
        <begin position="20"/>
        <end position="272"/>
    </location>
</feature>
<protein>
    <submittedName>
        <fullName evidence="4">Metallophosphoesterase</fullName>
    </submittedName>
</protein>
<dbReference type="GO" id="GO:0000166">
    <property type="term" value="F:nucleotide binding"/>
    <property type="evidence" value="ECO:0007669"/>
    <property type="project" value="InterPro"/>
</dbReference>
<dbReference type="PANTHER" id="PTHR11575:SF24">
    <property type="entry name" value="5'-NUCLEOTIDASE"/>
    <property type="match status" value="1"/>
</dbReference>
<dbReference type="GO" id="GO:0009166">
    <property type="term" value="P:nucleotide catabolic process"/>
    <property type="evidence" value="ECO:0007669"/>
    <property type="project" value="InterPro"/>
</dbReference>
<dbReference type="Pfam" id="PF00149">
    <property type="entry name" value="Metallophos"/>
    <property type="match status" value="1"/>
</dbReference>
<dbReference type="InterPro" id="IPR006179">
    <property type="entry name" value="5_nucleotidase/apyrase"/>
</dbReference>
<organism evidence="4 5">
    <name type="scientific">Candidatus Cryptobacteroides merdigallinarum</name>
    <dbReference type="NCBI Taxonomy" id="2840770"/>
    <lineage>
        <taxon>Bacteria</taxon>
        <taxon>Pseudomonadati</taxon>
        <taxon>Bacteroidota</taxon>
        <taxon>Bacteroidia</taxon>
        <taxon>Bacteroidales</taxon>
        <taxon>Candidatus Cryptobacteroides</taxon>
    </lineage>
</organism>
<dbReference type="Gene3D" id="3.60.21.10">
    <property type="match status" value="1"/>
</dbReference>
<accession>A0A9D9EJZ2</accession>
<dbReference type="PANTHER" id="PTHR11575">
    <property type="entry name" value="5'-NUCLEOTIDASE-RELATED"/>
    <property type="match status" value="1"/>
</dbReference>
<dbReference type="GO" id="GO:0016788">
    <property type="term" value="F:hydrolase activity, acting on ester bonds"/>
    <property type="evidence" value="ECO:0007669"/>
    <property type="project" value="InterPro"/>
</dbReference>
<evidence type="ECO:0000313" key="4">
    <source>
        <dbReference type="EMBL" id="MBO8448909.1"/>
    </source>
</evidence>
<comment type="caution">
    <text evidence="4">The sequence shown here is derived from an EMBL/GenBank/DDBJ whole genome shotgun (WGS) entry which is preliminary data.</text>
</comment>
<sequence length="272" mass="29954">MRKLILTAALAGLCMAAAAQDLVILHTNDTHSHIDPVRSGEYAGLGGVIERAAYVDSVRAAMGRNRVLLVDAGDFSQGTSYFTLMKGDVETACMNAMRYDVACLGNHEFDNGLDELARRIESLDFPVVCANYDFDHEKLGKLVKPWCILRRGGFRIGVIGVLTDLTVVVDRKIADKMKYLDPVETVSKYADFLKNRKKCDLVICLSHLGYEGDFFTDPELVAGVENVDMVIGGHSHTFLEKAEMVRDRSGKEVPVVTDGCWGLYIGKITLGE</sequence>
<comment type="similarity">
    <text evidence="1">Belongs to the 5'-nucleotidase family.</text>
</comment>
<dbReference type="InterPro" id="IPR004843">
    <property type="entry name" value="Calcineurin-like_PHP"/>
</dbReference>
<evidence type="ECO:0000259" key="3">
    <source>
        <dbReference type="Pfam" id="PF00149"/>
    </source>
</evidence>
<dbReference type="PROSITE" id="PS00786">
    <property type="entry name" value="5_NUCLEOTIDASE_2"/>
    <property type="match status" value="1"/>
</dbReference>
<dbReference type="SUPFAM" id="SSF56300">
    <property type="entry name" value="Metallo-dependent phosphatases"/>
    <property type="match status" value="1"/>
</dbReference>
<feature type="signal peptide" evidence="2">
    <location>
        <begin position="1"/>
        <end position="19"/>
    </location>
</feature>
<dbReference type="InterPro" id="IPR006146">
    <property type="entry name" value="5'-Nucleotdase_CS"/>
</dbReference>
<proteinExistence type="inferred from homology"/>
<reference evidence="4" key="2">
    <citation type="journal article" date="2021" name="PeerJ">
        <title>Extensive microbial diversity within the chicken gut microbiome revealed by metagenomics and culture.</title>
        <authorList>
            <person name="Gilroy R."/>
            <person name="Ravi A."/>
            <person name="Getino M."/>
            <person name="Pursley I."/>
            <person name="Horton D.L."/>
            <person name="Alikhan N.F."/>
            <person name="Baker D."/>
            <person name="Gharbi K."/>
            <person name="Hall N."/>
            <person name="Watson M."/>
            <person name="Adriaenssens E.M."/>
            <person name="Foster-Nyarko E."/>
            <person name="Jarju S."/>
            <person name="Secka A."/>
            <person name="Antonio M."/>
            <person name="Oren A."/>
            <person name="Chaudhuri R.R."/>
            <person name="La Ragione R."/>
            <person name="Hildebrand F."/>
            <person name="Pallen M.J."/>
        </authorList>
    </citation>
    <scope>NUCLEOTIDE SEQUENCE</scope>
    <source>
        <strain evidence="4">20514</strain>
    </source>
</reference>
<dbReference type="EMBL" id="JADIMQ010000092">
    <property type="protein sequence ID" value="MBO8448909.1"/>
    <property type="molecule type" value="Genomic_DNA"/>
</dbReference>
<dbReference type="Proteomes" id="UP000810252">
    <property type="component" value="Unassembled WGS sequence"/>
</dbReference>
<evidence type="ECO:0000256" key="1">
    <source>
        <dbReference type="ARBA" id="ARBA00006654"/>
    </source>
</evidence>
<dbReference type="PROSITE" id="PS00785">
    <property type="entry name" value="5_NUCLEOTIDASE_1"/>
    <property type="match status" value="1"/>
</dbReference>
<dbReference type="PRINTS" id="PR01607">
    <property type="entry name" value="APYRASEFAMLY"/>
</dbReference>
<dbReference type="GO" id="GO:0046872">
    <property type="term" value="F:metal ion binding"/>
    <property type="evidence" value="ECO:0007669"/>
    <property type="project" value="InterPro"/>
</dbReference>
<reference evidence="4" key="1">
    <citation type="submission" date="2020-10" db="EMBL/GenBank/DDBJ databases">
        <authorList>
            <person name="Gilroy R."/>
        </authorList>
    </citation>
    <scope>NUCLEOTIDE SEQUENCE</scope>
    <source>
        <strain evidence="4">20514</strain>
    </source>
</reference>
<name>A0A9D9EJZ2_9BACT</name>
<evidence type="ECO:0000256" key="2">
    <source>
        <dbReference type="SAM" id="SignalP"/>
    </source>
</evidence>
<feature type="domain" description="Calcineurin-like phosphoesterase" evidence="3">
    <location>
        <begin position="23"/>
        <end position="237"/>
    </location>
</feature>
<dbReference type="AlphaFoldDB" id="A0A9D9EJZ2"/>